<dbReference type="CDD" id="cd14066">
    <property type="entry name" value="STKc_IRAK"/>
    <property type="match status" value="1"/>
</dbReference>
<dbReference type="GO" id="GO:0048544">
    <property type="term" value="P:recognition of pollen"/>
    <property type="evidence" value="ECO:0007669"/>
    <property type="project" value="InterPro"/>
</dbReference>
<dbReference type="PROSITE" id="PS50011">
    <property type="entry name" value="PROTEIN_KINASE_DOM"/>
    <property type="match status" value="1"/>
</dbReference>
<feature type="domain" description="Bulb-type lectin" evidence="25">
    <location>
        <begin position="11"/>
        <end position="140"/>
    </location>
</feature>
<feature type="binding site" evidence="20">
    <location>
        <position position="520"/>
    </location>
    <ligand>
        <name>ATP</name>
        <dbReference type="ChEBI" id="CHEBI:30616"/>
    </ligand>
</feature>
<dbReference type="Gene3D" id="2.90.10.10">
    <property type="entry name" value="Bulb-type lectin domain"/>
    <property type="match status" value="2"/>
</dbReference>
<feature type="signal peptide" evidence="22">
    <location>
        <begin position="1"/>
        <end position="19"/>
    </location>
</feature>
<dbReference type="InterPro" id="IPR000858">
    <property type="entry name" value="S_locus_glycoprot_dom"/>
</dbReference>
<dbReference type="GO" id="GO:0030246">
    <property type="term" value="F:carbohydrate binding"/>
    <property type="evidence" value="ECO:0007669"/>
    <property type="project" value="UniProtKB-KW"/>
</dbReference>
<evidence type="ECO:0000256" key="16">
    <source>
        <dbReference type="ARBA" id="ARBA00047899"/>
    </source>
</evidence>
<dbReference type="GO" id="GO:0016020">
    <property type="term" value="C:membrane"/>
    <property type="evidence" value="ECO:0007669"/>
    <property type="project" value="UniProtKB-SubCell"/>
</dbReference>
<dbReference type="EC" id="2.7.11.1" evidence="18"/>
<evidence type="ECO:0000256" key="2">
    <source>
        <dbReference type="ARBA" id="ARBA00022527"/>
    </source>
</evidence>
<dbReference type="FunFam" id="2.90.10.10:FF:000026">
    <property type="entry name" value="Serine/threonine-protein kinase"/>
    <property type="match status" value="1"/>
</dbReference>
<comment type="subcellular location">
    <subcellularLocation>
        <location evidence="1">Membrane</location>
        <topology evidence="1">Single-pass type I membrane protein</topology>
    </subcellularLocation>
</comment>
<dbReference type="Gene3D" id="3.30.200.20">
    <property type="entry name" value="Phosphorylase Kinase, domain 1"/>
    <property type="match status" value="1"/>
</dbReference>
<dbReference type="Gene3D" id="1.10.510.10">
    <property type="entry name" value="Transferase(Phosphotransferase) domain 1"/>
    <property type="match status" value="1"/>
</dbReference>
<comment type="caution">
    <text evidence="19">Lacks conserved residue(s) required for the propagation of feature annotation.</text>
</comment>
<dbReference type="SMART" id="SM00220">
    <property type="entry name" value="S_TKc"/>
    <property type="match status" value="1"/>
</dbReference>
<evidence type="ECO:0000256" key="11">
    <source>
        <dbReference type="ARBA" id="ARBA00022989"/>
    </source>
</evidence>
<dbReference type="InterPro" id="IPR008271">
    <property type="entry name" value="Ser/Thr_kinase_AS"/>
</dbReference>
<dbReference type="GO" id="GO:0005524">
    <property type="term" value="F:ATP binding"/>
    <property type="evidence" value="ECO:0007669"/>
    <property type="project" value="UniProtKB-UniRule"/>
</dbReference>
<sequence>MMAAFILFLLLSAIFTAEAINPGSSLTPTTNPSWPSPSGQYAFGFYKQGDGFAVGIFLAKIPQKTVVWTANRDNAPVPADVTLNFTSDGRMVLQSAQGTEITKVVNFVGSATSAASASMLDTGNFVLYDTDNQTILWESFKNPTDTILPTQQLSADGQDKYVLVSSVSESNHSTGLFRALMQQDGYLALYPIGTPYTIQYGYWSKPTGAQNIATLNLGVDGHLYLANGNNTVTLSTAKNSTKGVLYLLRMDADGFLRLYSHTMDGNGTWSVTWFSEFDKCTPLGLCGLNAYCVEVKDGFGCNCLPGFTFADNNKTSAGCTRNFTVEICEEKQQTYPMEAVPDITWENQTDSVPLLTSSQTDCQNACSRDCNCEAALFFQDGACSKQRHPLRFARRPTQSYSNVALIKVLTSTSATNPTLPTKKEVRVDIVIIGVSLVAFAFIVLAISGIVIYRSHVFASKNISSNTTIVLSDEDVGPRSFTYVELQRMTDNFKEELGRGAFGIVYKGAIGNGTKFVAVKKLEKLLEDREREFQTEMKVIGRTHHKNLIRLLGYCHDGSNRLLVYEYMSNGSLAEILFTPGNKPCWDERIEIACNIAKGILYLHEDCVPQIIHCDIKPQNILMDENMCAKISDFGLAKLLKPDQTKTLTGIRGTRGYVAPEWHRKVPHVTVKVDVYSFGIVLLEIICCRKSVDSNLPEKEAILEEWTYDCFERAQLSKLVNDEEVDNSQLERMVKVALWCILDDPSLRPSMKKVLLMLEGTMDIPIPPNPNSVLSVA</sequence>
<evidence type="ECO:0000256" key="7">
    <source>
        <dbReference type="ARBA" id="ARBA00022734"/>
    </source>
</evidence>
<evidence type="ECO:0000256" key="9">
    <source>
        <dbReference type="ARBA" id="ARBA00022777"/>
    </source>
</evidence>
<dbReference type="InterPro" id="IPR000742">
    <property type="entry name" value="EGF"/>
</dbReference>
<evidence type="ECO:0000256" key="6">
    <source>
        <dbReference type="ARBA" id="ARBA00022729"/>
    </source>
</evidence>
<dbReference type="InterPro" id="IPR011009">
    <property type="entry name" value="Kinase-like_dom_sf"/>
</dbReference>
<keyword evidence="11 21" id="KW-1133">Transmembrane helix</keyword>
<dbReference type="PROSITE" id="PS00108">
    <property type="entry name" value="PROTEIN_KINASE_ST"/>
    <property type="match status" value="1"/>
</dbReference>
<keyword evidence="5 21" id="KW-0812">Transmembrane</keyword>
<dbReference type="SUPFAM" id="SSF56112">
    <property type="entry name" value="Protein kinase-like (PK-like)"/>
    <property type="match status" value="1"/>
</dbReference>
<dbReference type="SMART" id="SM00108">
    <property type="entry name" value="B_lectin"/>
    <property type="match status" value="1"/>
</dbReference>
<evidence type="ECO:0000256" key="14">
    <source>
        <dbReference type="ARBA" id="ARBA00023170"/>
    </source>
</evidence>
<keyword evidence="13" id="KW-1015">Disulfide bond</keyword>
<keyword evidence="7" id="KW-0430">Lectin</keyword>
<keyword evidence="14" id="KW-0675">Receptor</keyword>
<evidence type="ECO:0000256" key="5">
    <source>
        <dbReference type="ARBA" id="ARBA00022692"/>
    </source>
</evidence>
<dbReference type="PROSITE" id="PS00107">
    <property type="entry name" value="PROTEIN_KINASE_ATP"/>
    <property type="match status" value="1"/>
</dbReference>
<dbReference type="PROSITE" id="PS50927">
    <property type="entry name" value="BULB_LECTIN"/>
    <property type="match status" value="1"/>
</dbReference>
<dbReference type="PANTHER" id="PTHR47976:SF7">
    <property type="entry name" value="RECEPTOR-LIKE SERINE_THREONINE-PROTEIN KINASE"/>
    <property type="match status" value="1"/>
</dbReference>
<dbReference type="Pfam" id="PF00954">
    <property type="entry name" value="S_locus_glycop"/>
    <property type="match status" value="1"/>
</dbReference>
<evidence type="ECO:0000256" key="17">
    <source>
        <dbReference type="ARBA" id="ARBA00048679"/>
    </source>
</evidence>
<evidence type="ECO:0000256" key="19">
    <source>
        <dbReference type="PROSITE-ProRule" id="PRU00076"/>
    </source>
</evidence>
<dbReference type="InterPro" id="IPR017441">
    <property type="entry name" value="Protein_kinase_ATP_BS"/>
</dbReference>
<dbReference type="PROSITE" id="PS50026">
    <property type="entry name" value="EGF_3"/>
    <property type="match status" value="1"/>
</dbReference>
<evidence type="ECO:0000256" key="4">
    <source>
        <dbReference type="ARBA" id="ARBA00022679"/>
    </source>
</evidence>
<protein>
    <recommendedName>
        <fullName evidence="18">Receptor-like serine/threonine-protein kinase</fullName>
        <ecNumber evidence="18">2.7.11.1</ecNumber>
    </recommendedName>
</protein>
<name>A0A2N9III6_FAGSY</name>
<keyword evidence="2 18" id="KW-0723">Serine/threonine-protein kinase</keyword>
<evidence type="ECO:0000256" key="1">
    <source>
        <dbReference type="ARBA" id="ARBA00004479"/>
    </source>
</evidence>
<feature type="transmembrane region" description="Helical" evidence="21">
    <location>
        <begin position="429"/>
        <end position="452"/>
    </location>
</feature>
<dbReference type="InterPro" id="IPR024171">
    <property type="entry name" value="SRK-like_kinase"/>
</dbReference>
<evidence type="ECO:0000256" key="12">
    <source>
        <dbReference type="ARBA" id="ARBA00023136"/>
    </source>
</evidence>
<accession>A0A2N9III6</accession>
<dbReference type="FunFam" id="3.30.200.20:FF:000059">
    <property type="entry name" value="S-receptor-like serine/threonine-protein kinase"/>
    <property type="match status" value="1"/>
</dbReference>
<keyword evidence="15" id="KW-0325">Glycoprotein</keyword>
<dbReference type="InterPro" id="IPR001480">
    <property type="entry name" value="Bulb-type_lectin_dom"/>
</dbReference>
<evidence type="ECO:0000256" key="15">
    <source>
        <dbReference type="ARBA" id="ARBA00023180"/>
    </source>
</evidence>
<organism evidence="26">
    <name type="scientific">Fagus sylvatica</name>
    <name type="common">Beechnut</name>
    <dbReference type="NCBI Taxonomy" id="28930"/>
    <lineage>
        <taxon>Eukaryota</taxon>
        <taxon>Viridiplantae</taxon>
        <taxon>Streptophyta</taxon>
        <taxon>Embryophyta</taxon>
        <taxon>Tracheophyta</taxon>
        <taxon>Spermatophyta</taxon>
        <taxon>Magnoliopsida</taxon>
        <taxon>eudicotyledons</taxon>
        <taxon>Gunneridae</taxon>
        <taxon>Pentapetalae</taxon>
        <taxon>rosids</taxon>
        <taxon>fabids</taxon>
        <taxon>Fagales</taxon>
        <taxon>Fagaceae</taxon>
        <taxon>Fagus</taxon>
    </lineage>
</organism>
<dbReference type="GO" id="GO:0004674">
    <property type="term" value="F:protein serine/threonine kinase activity"/>
    <property type="evidence" value="ECO:0007669"/>
    <property type="project" value="UniProtKB-KW"/>
</dbReference>
<evidence type="ECO:0000256" key="18">
    <source>
        <dbReference type="PIRNR" id="PIRNR000641"/>
    </source>
</evidence>
<comment type="catalytic activity">
    <reaction evidence="17 18">
        <text>L-seryl-[protein] + ATP = O-phospho-L-seryl-[protein] + ADP + H(+)</text>
        <dbReference type="Rhea" id="RHEA:17989"/>
        <dbReference type="Rhea" id="RHEA-COMP:9863"/>
        <dbReference type="Rhea" id="RHEA-COMP:11604"/>
        <dbReference type="ChEBI" id="CHEBI:15378"/>
        <dbReference type="ChEBI" id="CHEBI:29999"/>
        <dbReference type="ChEBI" id="CHEBI:30616"/>
        <dbReference type="ChEBI" id="CHEBI:83421"/>
        <dbReference type="ChEBI" id="CHEBI:456216"/>
        <dbReference type="EC" id="2.7.11.1"/>
    </reaction>
</comment>
<feature type="domain" description="Protein kinase" evidence="23">
    <location>
        <begin position="490"/>
        <end position="761"/>
    </location>
</feature>
<comment type="similarity">
    <text evidence="18">Belongs to the protein kinase superfamily. Ser/Thr protein kinase family.</text>
</comment>
<proteinExistence type="inferred from homology"/>
<dbReference type="Pfam" id="PF01453">
    <property type="entry name" value="B_lectin"/>
    <property type="match status" value="1"/>
</dbReference>
<reference evidence="26" key="1">
    <citation type="submission" date="2018-02" db="EMBL/GenBank/DDBJ databases">
        <authorList>
            <person name="Cohen D.B."/>
            <person name="Kent A.D."/>
        </authorList>
    </citation>
    <scope>NUCLEOTIDE SEQUENCE</scope>
</reference>
<dbReference type="FunFam" id="2.90.10.10:FF:000013">
    <property type="entry name" value="G-type lectin S-receptor-like serine/threonine-protein kinase LECRK1"/>
    <property type="match status" value="1"/>
</dbReference>
<evidence type="ECO:0000256" key="13">
    <source>
        <dbReference type="ARBA" id="ARBA00023157"/>
    </source>
</evidence>
<dbReference type="SUPFAM" id="SSF57196">
    <property type="entry name" value="EGF/Laminin"/>
    <property type="match status" value="1"/>
</dbReference>
<dbReference type="AlphaFoldDB" id="A0A2N9III6"/>
<gene>
    <name evidence="26" type="ORF">FSB_LOCUS53409</name>
</gene>
<evidence type="ECO:0000256" key="20">
    <source>
        <dbReference type="PROSITE-ProRule" id="PRU10141"/>
    </source>
</evidence>
<dbReference type="FunFam" id="1.10.510.10:FF:000237">
    <property type="entry name" value="G-type lectin S-receptor-like serine/threonine-protein kinase"/>
    <property type="match status" value="1"/>
</dbReference>
<keyword evidence="9 18" id="KW-0418">Kinase</keyword>
<evidence type="ECO:0000259" key="24">
    <source>
        <dbReference type="PROSITE" id="PS50026"/>
    </source>
</evidence>
<dbReference type="InterPro" id="IPR000719">
    <property type="entry name" value="Prot_kinase_dom"/>
</dbReference>
<dbReference type="InterPro" id="IPR051343">
    <property type="entry name" value="G-type_lectin_kinases/EP1-like"/>
</dbReference>
<dbReference type="GO" id="GO:0106310">
    <property type="term" value="F:protein serine kinase activity"/>
    <property type="evidence" value="ECO:0007669"/>
    <property type="project" value="RHEA"/>
</dbReference>
<feature type="chain" id="PRO_5014796160" description="Receptor-like serine/threonine-protein kinase" evidence="22">
    <location>
        <begin position="20"/>
        <end position="776"/>
    </location>
</feature>
<evidence type="ECO:0000256" key="21">
    <source>
        <dbReference type="SAM" id="Phobius"/>
    </source>
</evidence>
<keyword evidence="6 22" id="KW-0732">Signal</keyword>
<dbReference type="PIRSF" id="PIRSF000641">
    <property type="entry name" value="SRK"/>
    <property type="match status" value="1"/>
</dbReference>
<keyword evidence="8 18" id="KW-0547">Nucleotide-binding</keyword>
<feature type="domain" description="EGF-like" evidence="24">
    <location>
        <begin position="276"/>
        <end position="313"/>
    </location>
</feature>
<keyword evidence="10 18" id="KW-0067">ATP-binding</keyword>
<keyword evidence="12 21" id="KW-0472">Membrane</keyword>
<comment type="catalytic activity">
    <reaction evidence="16 18">
        <text>L-threonyl-[protein] + ATP = O-phospho-L-threonyl-[protein] + ADP + H(+)</text>
        <dbReference type="Rhea" id="RHEA:46608"/>
        <dbReference type="Rhea" id="RHEA-COMP:11060"/>
        <dbReference type="Rhea" id="RHEA-COMP:11605"/>
        <dbReference type="ChEBI" id="CHEBI:15378"/>
        <dbReference type="ChEBI" id="CHEBI:30013"/>
        <dbReference type="ChEBI" id="CHEBI:30616"/>
        <dbReference type="ChEBI" id="CHEBI:61977"/>
        <dbReference type="ChEBI" id="CHEBI:456216"/>
        <dbReference type="EC" id="2.7.11.1"/>
    </reaction>
</comment>
<evidence type="ECO:0000259" key="25">
    <source>
        <dbReference type="PROSITE" id="PS50927"/>
    </source>
</evidence>
<dbReference type="EMBL" id="OIVN01006120">
    <property type="protein sequence ID" value="SPD25527.1"/>
    <property type="molecule type" value="Genomic_DNA"/>
</dbReference>
<evidence type="ECO:0000256" key="10">
    <source>
        <dbReference type="ARBA" id="ARBA00022840"/>
    </source>
</evidence>
<evidence type="ECO:0000313" key="26">
    <source>
        <dbReference type="EMBL" id="SPD25527.1"/>
    </source>
</evidence>
<keyword evidence="3 19" id="KW-0245">EGF-like domain</keyword>
<dbReference type="CDD" id="cd00054">
    <property type="entry name" value="EGF_CA"/>
    <property type="match status" value="1"/>
</dbReference>
<evidence type="ECO:0000256" key="8">
    <source>
        <dbReference type="ARBA" id="ARBA00022741"/>
    </source>
</evidence>
<evidence type="ECO:0000256" key="3">
    <source>
        <dbReference type="ARBA" id="ARBA00022536"/>
    </source>
</evidence>
<evidence type="ECO:0000259" key="23">
    <source>
        <dbReference type="PROSITE" id="PS50011"/>
    </source>
</evidence>
<dbReference type="Pfam" id="PF00069">
    <property type="entry name" value="Pkinase"/>
    <property type="match status" value="1"/>
</dbReference>
<keyword evidence="4 18" id="KW-0808">Transferase</keyword>
<dbReference type="PANTHER" id="PTHR47976">
    <property type="entry name" value="G-TYPE LECTIN S-RECEPTOR-LIKE SERINE/THREONINE-PROTEIN KINASE SD2-5"/>
    <property type="match status" value="1"/>
</dbReference>
<evidence type="ECO:0000256" key="22">
    <source>
        <dbReference type="SAM" id="SignalP"/>
    </source>
</evidence>
<dbReference type="SUPFAM" id="SSF51110">
    <property type="entry name" value="alpha-D-mannose-specific plant lectins"/>
    <property type="match status" value="2"/>
</dbReference>
<dbReference type="InterPro" id="IPR036426">
    <property type="entry name" value="Bulb-type_lectin_dom_sf"/>
</dbReference>